<gene>
    <name evidence="3" type="ORF">COCSADRAFT_358342</name>
</gene>
<dbReference type="HOGENOM" id="CLU_1539904_0_0_1"/>
<protein>
    <submittedName>
        <fullName evidence="3">Uncharacterized protein</fullName>
    </submittedName>
</protein>
<evidence type="ECO:0000256" key="2">
    <source>
        <dbReference type="SAM" id="SignalP"/>
    </source>
</evidence>
<evidence type="ECO:0000313" key="4">
    <source>
        <dbReference type="Proteomes" id="UP000016934"/>
    </source>
</evidence>
<dbReference type="EMBL" id="KB445644">
    <property type="protein sequence ID" value="EMD63827.1"/>
    <property type="molecule type" value="Genomic_DNA"/>
</dbReference>
<dbReference type="GeneID" id="19138553"/>
<feature type="region of interest" description="Disordered" evidence="1">
    <location>
        <begin position="153"/>
        <end position="174"/>
    </location>
</feature>
<keyword evidence="4" id="KW-1185">Reference proteome</keyword>
<dbReference type="OrthoDB" id="10633290at2759"/>
<name>M2T477_COCSN</name>
<evidence type="ECO:0000313" key="3">
    <source>
        <dbReference type="EMBL" id="EMD63827.1"/>
    </source>
</evidence>
<dbReference type="AlphaFoldDB" id="M2T477"/>
<organism evidence="3 4">
    <name type="scientific">Cochliobolus sativus (strain ND90Pr / ATCC 201652)</name>
    <name type="common">Common root rot and spot blotch fungus</name>
    <name type="synonym">Bipolaris sorokiniana</name>
    <dbReference type="NCBI Taxonomy" id="665912"/>
    <lineage>
        <taxon>Eukaryota</taxon>
        <taxon>Fungi</taxon>
        <taxon>Dikarya</taxon>
        <taxon>Ascomycota</taxon>
        <taxon>Pezizomycotina</taxon>
        <taxon>Dothideomycetes</taxon>
        <taxon>Pleosporomycetidae</taxon>
        <taxon>Pleosporales</taxon>
        <taxon>Pleosporineae</taxon>
        <taxon>Pleosporaceae</taxon>
        <taxon>Bipolaris</taxon>
    </lineage>
</organism>
<feature type="signal peptide" evidence="2">
    <location>
        <begin position="1"/>
        <end position="21"/>
    </location>
</feature>
<dbReference type="PROSITE" id="PS51257">
    <property type="entry name" value="PROKAR_LIPOPROTEIN"/>
    <property type="match status" value="1"/>
</dbReference>
<feature type="compositionally biased region" description="Low complexity" evidence="1">
    <location>
        <begin position="157"/>
        <end position="174"/>
    </location>
</feature>
<reference evidence="4" key="2">
    <citation type="journal article" date="2013" name="PLoS Genet.">
        <title>Comparative genome structure, secondary metabolite, and effector coding capacity across Cochliobolus pathogens.</title>
        <authorList>
            <person name="Condon B.J."/>
            <person name="Leng Y."/>
            <person name="Wu D."/>
            <person name="Bushley K.E."/>
            <person name="Ohm R.A."/>
            <person name="Otillar R."/>
            <person name="Martin J."/>
            <person name="Schackwitz W."/>
            <person name="Grimwood J."/>
            <person name="MohdZainudin N."/>
            <person name="Xue C."/>
            <person name="Wang R."/>
            <person name="Manning V.A."/>
            <person name="Dhillon B."/>
            <person name="Tu Z.J."/>
            <person name="Steffenson B.J."/>
            <person name="Salamov A."/>
            <person name="Sun H."/>
            <person name="Lowry S."/>
            <person name="LaButti K."/>
            <person name="Han J."/>
            <person name="Copeland A."/>
            <person name="Lindquist E."/>
            <person name="Barry K."/>
            <person name="Schmutz J."/>
            <person name="Baker S.E."/>
            <person name="Ciuffetti L.M."/>
            <person name="Grigoriev I.V."/>
            <person name="Zhong S."/>
            <person name="Turgeon B.G."/>
        </authorList>
    </citation>
    <scope>NUCLEOTIDE SEQUENCE [LARGE SCALE GENOMIC DNA]</scope>
    <source>
        <strain evidence="4">ND90Pr / ATCC 201652</strain>
    </source>
</reference>
<dbReference type="RefSeq" id="XP_007700831.1">
    <property type="nucleotide sequence ID" value="XM_007702641.1"/>
</dbReference>
<keyword evidence="2" id="KW-0732">Signal</keyword>
<proteinExistence type="predicted"/>
<reference evidence="3 4" key="1">
    <citation type="journal article" date="2012" name="PLoS Pathog.">
        <title>Diverse lifestyles and strategies of plant pathogenesis encoded in the genomes of eighteen Dothideomycetes fungi.</title>
        <authorList>
            <person name="Ohm R.A."/>
            <person name="Feau N."/>
            <person name="Henrissat B."/>
            <person name="Schoch C.L."/>
            <person name="Horwitz B.A."/>
            <person name="Barry K.W."/>
            <person name="Condon B.J."/>
            <person name="Copeland A.C."/>
            <person name="Dhillon B."/>
            <person name="Glaser F."/>
            <person name="Hesse C.N."/>
            <person name="Kosti I."/>
            <person name="LaButti K."/>
            <person name="Lindquist E.A."/>
            <person name="Lucas S."/>
            <person name="Salamov A.A."/>
            <person name="Bradshaw R.E."/>
            <person name="Ciuffetti L."/>
            <person name="Hamelin R.C."/>
            <person name="Kema G.H.J."/>
            <person name="Lawrence C."/>
            <person name="Scott J.A."/>
            <person name="Spatafora J.W."/>
            <person name="Turgeon B.G."/>
            <person name="de Wit P.J.G.M."/>
            <person name="Zhong S."/>
            <person name="Goodwin S.B."/>
            <person name="Grigoriev I.V."/>
        </authorList>
    </citation>
    <scope>NUCLEOTIDE SEQUENCE [LARGE SCALE GENOMIC DNA]</scope>
    <source>
        <strain evidence="4">ND90Pr / ATCC 201652</strain>
    </source>
</reference>
<sequence length="174" mass="18138">MRYKNVSGGWLLAAAASCCLLLAPSPSGHRRAASGAANPTHPKTPPAPALVPNAILFISRRQAKGKLASLARPHLETVQAGRPCWMLLLGLLTEARRGPAAISASGPTARPERRGGGEAWLASLVTEDRWGGVDGARLRSNIRVSLVPRSSLRACTPPRSQASPVSASASAIQT</sequence>
<evidence type="ECO:0000256" key="1">
    <source>
        <dbReference type="SAM" id="MobiDB-lite"/>
    </source>
</evidence>
<feature type="chain" id="PRO_5004025612" evidence="2">
    <location>
        <begin position="22"/>
        <end position="174"/>
    </location>
</feature>
<accession>M2T477</accession>
<dbReference type="KEGG" id="bsc:COCSADRAFT_358342"/>
<dbReference type="Proteomes" id="UP000016934">
    <property type="component" value="Unassembled WGS sequence"/>
</dbReference>